<keyword evidence="2" id="KW-1185">Reference proteome</keyword>
<comment type="caution">
    <text evidence="1">The sequence shown here is derived from an EMBL/GenBank/DDBJ whole genome shotgun (WGS) entry which is preliminary data.</text>
</comment>
<organism evidence="1 2">
    <name type="scientific">Limnothrix redekei LRLZ20PSL1</name>
    <dbReference type="NCBI Taxonomy" id="3112953"/>
    <lineage>
        <taxon>Bacteria</taxon>
        <taxon>Bacillati</taxon>
        <taxon>Cyanobacteriota</taxon>
        <taxon>Cyanophyceae</taxon>
        <taxon>Pseudanabaenales</taxon>
        <taxon>Pseudanabaenaceae</taxon>
        <taxon>Limnothrix</taxon>
    </lineage>
</organism>
<proteinExistence type="predicted"/>
<gene>
    <name evidence="1" type="ORF">VPK24_02455</name>
</gene>
<dbReference type="RefSeq" id="WP_099535036.1">
    <property type="nucleotide sequence ID" value="NZ_JAZAQF010000012.1"/>
</dbReference>
<sequence>MLVMLLNSGLLTPKDVCQGCLWADRTGNPRWQNGHLSCAHAVRPAADNQPACYECEMGFLLADVCSHSG</sequence>
<name>A0ABW7C5J5_9CYAN</name>
<reference evidence="2" key="1">
    <citation type="journal article" date="2024" name="Algal Res.">
        <title>Biochemical, toxicological and genomic investigation of a high-biomass producing Limnothrix strain isolated from Italian shallow drinking water reservoir.</title>
        <authorList>
            <person name="Simonazzi M."/>
            <person name="Shishido T.K."/>
            <person name="Delbaje E."/>
            <person name="Wahlsten M."/>
            <person name="Fewer D.P."/>
            <person name="Sivonen K."/>
            <person name="Pezzolesi L."/>
            <person name="Pistocchi R."/>
        </authorList>
    </citation>
    <scope>NUCLEOTIDE SEQUENCE [LARGE SCALE GENOMIC DNA]</scope>
    <source>
        <strain evidence="2">LRLZ20PSL1</strain>
    </source>
</reference>
<evidence type="ECO:0000313" key="2">
    <source>
        <dbReference type="Proteomes" id="UP001604335"/>
    </source>
</evidence>
<dbReference type="EMBL" id="JAZAQF010000012">
    <property type="protein sequence ID" value="MFG3816484.1"/>
    <property type="molecule type" value="Genomic_DNA"/>
</dbReference>
<evidence type="ECO:0000313" key="1">
    <source>
        <dbReference type="EMBL" id="MFG3816484.1"/>
    </source>
</evidence>
<dbReference type="Proteomes" id="UP001604335">
    <property type="component" value="Unassembled WGS sequence"/>
</dbReference>
<protein>
    <submittedName>
        <fullName evidence="1">Uncharacterized protein</fullName>
    </submittedName>
</protein>
<accession>A0ABW7C5J5</accession>